<dbReference type="AlphaFoldDB" id="A0A9Q2IN84"/>
<dbReference type="EMBL" id="JABCQN010000004">
    <property type="protein sequence ID" value="MBF0871294.1"/>
    <property type="molecule type" value="Genomic_DNA"/>
</dbReference>
<dbReference type="PANTHER" id="PTHR35008:SF4">
    <property type="entry name" value="BLL4482 PROTEIN"/>
    <property type="match status" value="1"/>
</dbReference>
<keyword evidence="6" id="KW-0249">Electron transport</keyword>
<keyword evidence="7 8" id="KW-0408">Iron</keyword>
<dbReference type="InterPro" id="IPR051459">
    <property type="entry name" value="Cytochrome_c-type_DH"/>
</dbReference>
<comment type="caution">
    <text evidence="10">The sequence shown here is derived from an EMBL/GenBank/DDBJ whole genome shotgun (WGS) entry which is preliminary data.</text>
</comment>
<dbReference type="GO" id="GO:0020037">
    <property type="term" value="F:heme binding"/>
    <property type="evidence" value="ECO:0007669"/>
    <property type="project" value="InterPro"/>
</dbReference>
<evidence type="ECO:0000256" key="8">
    <source>
        <dbReference type="PROSITE-ProRule" id="PRU00433"/>
    </source>
</evidence>
<dbReference type="RefSeq" id="WP_194257957.1">
    <property type="nucleotide sequence ID" value="NZ_JABCQN010000004.1"/>
</dbReference>
<dbReference type="GeneID" id="81475148"/>
<evidence type="ECO:0000256" key="6">
    <source>
        <dbReference type="ARBA" id="ARBA00022982"/>
    </source>
</evidence>
<name>A0A9Q2IN84_GLUJA</name>
<dbReference type="PROSITE" id="PS51007">
    <property type="entry name" value="CYTC"/>
    <property type="match status" value="1"/>
</dbReference>
<keyword evidence="3 8" id="KW-0349">Heme</keyword>
<organism evidence="10 11">
    <name type="scientific">Gluconobacter japonicus</name>
    <dbReference type="NCBI Taxonomy" id="376620"/>
    <lineage>
        <taxon>Bacteria</taxon>
        <taxon>Pseudomonadati</taxon>
        <taxon>Pseudomonadota</taxon>
        <taxon>Alphaproteobacteria</taxon>
        <taxon>Acetobacterales</taxon>
        <taxon>Acetobacteraceae</taxon>
        <taxon>Gluconobacter</taxon>
    </lineage>
</organism>
<feature type="domain" description="Cytochrome c" evidence="9">
    <location>
        <begin position="16"/>
        <end position="109"/>
    </location>
</feature>
<dbReference type="GO" id="GO:0005506">
    <property type="term" value="F:iron ion binding"/>
    <property type="evidence" value="ECO:0007669"/>
    <property type="project" value="InterPro"/>
</dbReference>
<evidence type="ECO:0000256" key="2">
    <source>
        <dbReference type="ARBA" id="ARBA00022448"/>
    </source>
</evidence>
<dbReference type="PANTHER" id="PTHR35008">
    <property type="entry name" value="BLL4482 PROTEIN-RELATED"/>
    <property type="match status" value="1"/>
</dbReference>
<evidence type="ECO:0000313" key="11">
    <source>
        <dbReference type="Proteomes" id="UP000661006"/>
    </source>
</evidence>
<dbReference type="InterPro" id="IPR008168">
    <property type="entry name" value="Cyt_C_IC"/>
</dbReference>
<dbReference type="PROSITE" id="PS51257">
    <property type="entry name" value="PROKAR_LIPOPROTEIN"/>
    <property type="match status" value="1"/>
</dbReference>
<evidence type="ECO:0000256" key="5">
    <source>
        <dbReference type="ARBA" id="ARBA00022723"/>
    </source>
</evidence>
<keyword evidence="4" id="KW-0679">Respiratory chain</keyword>
<evidence type="ECO:0000256" key="4">
    <source>
        <dbReference type="ARBA" id="ARBA00022660"/>
    </source>
</evidence>
<dbReference type="InterPro" id="IPR036909">
    <property type="entry name" value="Cyt_c-like_dom_sf"/>
</dbReference>
<reference evidence="10" key="1">
    <citation type="submission" date="2020-04" db="EMBL/GenBank/DDBJ databases">
        <authorList>
            <person name="Sombolestani A."/>
        </authorList>
    </citation>
    <scope>NUCLEOTIDE SEQUENCE</scope>
    <source>
        <strain evidence="10">R71697</strain>
    </source>
</reference>
<keyword evidence="5 8" id="KW-0479">Metal-binding</keyword>
<dbReference type="InterPro" id="IPR009056">
    <property type="entry name" value="Cyt_c-like_dom"/>
</dbReference>
<evidence type="ECO:0000313" key="10">
    <source>
        <dbReference type="EMBL" id="MBF0871294.1"/>
    </source>
</evidence>
<keyword evidence="2" id="KW-0813">Transport</keyword>
<reference evidence="10" key="2">
    <citation type="submission" date="2020-11" db="EMBL/GenBank/DDBJ databases">
        <title>Description of novel Gluconobacter species.</title>
        <authorList>
            <person name="Cleenwerck I."/>
            <person name="Cnockaert M."/>
            <person name="Borremans W."/>
            <person name="Wieme A.D."/>
            <person name="De Vuyst L."/>
            <person name="Vandamme P."/>
        </authorList>
    </citation>
    <scope>NUCLEOTIDE SEQUENCE</scope>
    <source>
        <strain evidence="10">R71697</strain>
    </source>
</reference>
<protein>
    <submittedName>
        <fullName evidence="10">Cytochrome c</fullName>
    </submittedName>
</protein>
<gene>
    <name evidence="10" type="ORF">HKD32_10600</name>
</gene>
<dbReference type="Gene3D" id="1.10.760.10">
    <property type="entry name" value="Cytochrome c-like domain"/>
    <property type="match status" value="1"/>
</dbReference>
<dbReference type="GO" id="GO:0009055">
    <property type="term" value="F:electron transfer activity"/>
    <property type="evidence" value="ECO:0007669"/>
    <property type="project" value="InterPro"/>
</dbReference>
<comment type="cofactor">
    <cofactor evidence="1">
        <name>heme c</name>
        <dbReference type="ChEBI" id="CHEBI:61717"/>
    </cofactor>
</comment>
<evidence type="ECO:0000256" key="3">
    <source>
        <dbReference type="ARBA" id="ARBA00022617"/>
    </source>
</evidence>
<dbReference type="SUPFAM" id="SSF46626">
    <property type="entry name" value="Cytochrome c"/>
    <property type="match status" value="1"/>
</dbReference>
<dbReference type="PRINTS" id="PR00605">
    <property type="entry name" value="CYTCHROMECIC"/>
</dbReference>
<proteinExistence type="predicted"/>
<evidence type="ECO:0000256" key="1">
    <source>
        <dbReference type="ARBA" id="ARBA00001926"/>
    </source>
</evidence>
<dbReference type="Pfam" id="PF13442">
    <property type="entry name" value="Cytochrome_CBB3"/>
    <property type="match status" value="1"/>
</dbReference>
<accession>A0A9Q2IN84</accession>
<sequence>MKRIALPLCLALTSCGKKPAGQAVYGPNCGICHHGGSGMPGETPPLVNRLDVIAQTPEGRHYLATVLLNGLRGRFDTQGYRYDYSMPAYRDRLSDQQIADVLNWLIVRGQSKPTPALTAAEVASVRAQPGDPATSYQERQILNQKHPLP</sequence>
<dbReference type="Proteomes" id="UP000661006">
    <property type="component" value="Unassembled WGS sequence"/>
</dbReference>
<evidence type="ECO:0000259" key="9">
    <source>
        <dbReference type="PROSITE" id="PS51007"/>
    </source>
</evidence>
<evidence type="ECO:0000256" key="7">
    <source>
        <dbReference type="ARBA" id="ARBA00023004"/>
    </source>
</evidence>